<gene>
    <name evidence="1" type="ORF">SAMN02745181_3097</name>
</gene>
<name>A0A1M6P7H9_9BACT</name>
<dbReference type="InterPro" id="IPR018561">
    <property type="entry name" value="AosR"/>
</dbReference>
<evidence type="ECO:0000313" key="1">
    <source>
        <dbReference type="EMBL" id="SHK03869.1"/>
    </source>
</evidence>
<dbReference type="Pfam" id="PF09438">
    <property type="entry name" value="DUF2017"/>
    <property type="match status" value="1"/>
</dbReference>
<protein>
    <recommendedName>
        <fullName evidence="3">DUF2017 domain-containing protein</fullName>
    </recommendedName>
</protein>
<keyword evidence="2" id="KW-1185">Reference proteome</keyword>
<dbReference type="Proteomes" id="UP000184510">
    <property type="component" value="Unassembled WGS sequence"/>
</dbReference>
<dbReference type="InParanoid" id="A0A1M6P7H9"/>
<proteinExistence type="predicted"/>
<accession>A0A1M6P7H9</accession>
<dbReference type="EMBL" id="FQYR01000005">
    <property type="protein sequence ID" value="SHK03869.1"/>
    <property type="molecule type" value="Genomic_DNA"/>
</dbReference>
<sequence>MRVAPTLEGGLRIDADNPHDWLILEMICTDAANMPGKCLPDRLSAFMETDDDWDEFVTPELRDQFASQIVHVSKAISSAEKENDLTGSLFIQAADAETWYGAINQARLSLEAQFRLSNYTDEEEIDEEDTHILAAYVRNQFYSSMQSILLEYLIK</sequence>
<dbReference type="AlphaFoldDB" id="A0A1M6P7H9"/>
<dbReference type="RefSeq" id="WP_143184652.1">
    <property type="nucleotide sequence ID" value="NZ_FQYR01000005.1"/>
</dbReference>
<dbReference type="STRING" id="1123071.SAMN02745181_3097"/>
<reference evidence="1 2" key="1">
    <citation type="submission" date="2016-11" db="EMBL/GenBank/DDBJ databases">
        <authorList>
            <person name="Jaros S."/>
            <person name="Januszkiewicz K."/>
            <person name="Wedrychowicz H."/>
        </authorList>
    </citation>
    <scope>NUCLEOTIDE SEQUENCE [LARGE SCALE GENOMIC DNA]</scope>
    <source>
        <strain evidence="1 2">DSM 18772</strain>
    </source>
</reference>
<dbReference type="OrthoDB" id="195058at2"/>
<organism evidence="1 2">
    <name type="scientific">Rubritalea squalenifaciens DSM 18772</name>
    <dbReference type="NCBI Taxonomy" id="1123071"/>
    <lineage>
        <taxon>Bacteria</taxon>
        <taxon>Pseudomonadati</taxon>
        <taxon>Verrucomicrobiota</taxon>
        <taxon>Verrucomicrobiia</taxon>
        <taxon>Verrucomicrobiales</taxon>
        <taxon>Rubritaleaceae</taxon>
        <taxon>Rubritalea</taxon>
    </lineage>
</organism>
<evidence type="ECO:0000313" key="2">
    <source>
        <dbReference type="Proteomes" id="UP000184510"/>
    </source>
</evidence>
<evidence type="ECO:0008006" key="3">
    <source>
        <dbReference type="Google" id="ProtNLM"/>
    </source>
</evidence>